<comment type="caution">
    <text evidence="1">The sequence shown here is derived from an EMBL/GenBank/DDBJ whole genome shotgun (WGS) entry which is preliminary data.</text>
</comment>
<evidence type="ECO:0000313" key="2">
    <source>
        <dbReference type="Proteomes" id="UP001157502"/>
    </source>
</evidence>
<name>A0ACC2HFE6_DALPE</name>
<gene>
    <name evidence="1" type="ORF">DPEC_G00041640</name>
</gene>
<protein>
    <submittedName>
        <fullName evidence="1">Uncharacterized protein</fullName>
    </submittedName>
</protein>
<dbReference type="EMBL" id="CM055730">
    <property type="protein sequence ID" value="KAJ8014572.1"/>
    <property type="molecule type" value="Genomic_DNA"/>
</dbReference>
<evidence type="ECO:0000313" key="1">
    <source>
        <dbReference type="EMBL" id="KAJ8014572.1"/>
    </source>
</evidence>
<accession>A0ACC2HFE6</accession>
<dbReference type="Proteomes" id="UP001157502">
    <property type="component" value="Chromosome 3"/>
</dbReference>
<proteinExistence type="predicted"/>
<organism evidence="1 2">
    <name type="scientific">Dallia pectoralis</name>
    <name type="common">Alaska blackfish</name>
    <dbReference type="NCBI Taxonomy" id="75939"/>
    <lineage>
        <taxon>Eukaryota</taxon>
        <taxon>Metazoa</taxon>
        <taxon>Chordata</taxon>
        <taxon>Craniata</taxon>
        <taxon>Vertebrata</taxon>
        <taxon>Euteleostomi</taxon>
        <taxon>Actinopterygii</taxon>
        <taxon>Neopterygii</taxon>
        <taxon>Teleostei</taxon>
        <taxon>Protacanthopterygii</taxon>
        <taxon>Esociformes</taxon>
        <taxon>Umbridae</taxon>
        <taxon>Dallia</taxon>
    </lineage>
</organism>
<keyword evidence="2" id="KW-1185">Reference proteome</keyword>
<sequence>MRKRTGTHNTKEQRIGVKAEVVSAQMRTGSHWLWWFNRGLLVVGLIYLSTPFMMRPEIIKQIVYSHRVRVPFFIDHNQPAELSLNHTVNMYLTSEQGISLGLWHTVPESQWKEAQGKALDWYQWSLGDGSPIVIYLHGNTNTRAASHRVGVVKILSALGYHAFSFDYRGFGDSSGEPTEVGLTTDALYLYHWVKARSGNSPVILWGHSLGTGVTTNTAAKLMEQGIVVDGVILEGAFANARRVGNIHPFSWYYWNFPGFEYFNPLPEYKLAFPNDENLNKMRSPLLILHAEDDQLASIDVAQQLYEIAQRAQMSKNRVKMVRFNGFHGYLHNGLYKDPGLPDIIRDFVQSLAP</sequence>
<reference evidence="1" key="1">
    <citation type="submission" date="2021-05" db="EMBL/GenBank/DDBJ databases">
        <authorList>
            <person name="Pan Q."/>
            <person name="Jouanno E."/>
            <person name="Zahm M."/>
            <person name="Klopp C."/>
            <person name="Cabau C."/>
            <person name="Louis A."/>
            <person name="Berthelot C."/>
            <person name="Parey E."/>
            <person name="Roest Crollius H."/>
            <person name="Montfort J."/>
            <person name="Robinson-Rechavi M."/>
            <person name="Bouchez O."/>
            <person name="Lampietro C."/>
            <person name="Lopez Roques C."/>
            <person name="Donnadieu C."/>
            <person name="Postlethwait J."/>
            <person name="Bobe J."/>
            <person name="Dillon D."/>
            <person name="Chandos A."/>
            <person name="von Hippel F."/>
            <person name="Guiguen Y."/>
        </authorList>
    </citation>
    <scope>NUCLEOTIDE SEQUENCE</scope>
    <source>
        <strain evidence="1">YG-Jan2019</strain>
    </source>
</reference>